<dbReference type="EMBL" id="JWHR01000135">
    <property type="protein sequence ID" value="KHS55863.1"/>
    <property type="molecule type" value="Genomic_DNA"/>
</dbReference>
<organism evidence="3 4">
    <name type="scientific">Terrisporobacter othiniensis</name>
    <dbReference type="NCBI Taxonomy" id="1577792"/>
    <lineage>
        <taxon>Bacteria</taxon>
        <taxon>Bacillati</taxon>
        <taxon>Bacillota</taxon>
        <taxon>Clostridia</taxon>
        <taxon>Peptostreptococcales</taxon>
        <taxon>Peptostreptococcaceae</taxon>
        <taxon>Terrisporobacter</taxon>
    </lineage>
</organism>
<sequence length="218" mass="24217">MGEDRILKKTCAKEALKYIKNHSIIGLGGGSTISYLVSYIKESKLDVKIVTPSCETEKLCRENNLKVLETSSVNELSVAFDGCDEVDYNLNALKSCGGIHTKEKIVATMAKDYILLVDESKVSETLKFKYPVVLEIVPESKSLVEKRVKQLGGQVNMRNDILMEVKFDLEHVENIAKLDEDLKGIIGVIDTSLFYNIATKAIVVEKEGVKLIECERGA</sequence>
<dbReference type="GO" id="GO:0006014">
    <property type="term" value="P:D-ribose metabolic process"/>
    <property type="evidence" value="ECO:0007669"/>
    <property type="project" value="TreeGrafter"/>
</dbReference>
<name>A0A0B3VSR3_9FIRM</name>
<evidence type="ECO:0000313" key="4">
    <source>
        <dbReference type="Proteomes" id="UP000031189"/>
    </source>
</evidence>
<evidence type="ECO:0000256" key="2">
    <source>
        <dbReference type="NCBIfam" id="TIGR00021"/>
    </source>
</evidence>
<dbReference type="GO" id="GO:0009052">
    <property type="term" value="P:pentose-phosphate shunt, non-oxidative branch"/>
    <property type="evidence" value="ECO:0007669"/>
    <property type="project" value="InterPro"/>
</dbReference>
<dbReference type="EC" id="5.3.1.6" evidence="2"/>
<evidence type="ECO:0000256" key="1">
    <source>
        <dbReference type="ARBA" id="ARBA00023235"/>
    </source>
</evidence>
<reference evidence="3 4" key="1">
    <citation type="submission" date="2014-12" db="EMBL/GenBank/DDBJ databases">
        <title>Draft genome sequence of Terrisporobacter sp. 08-306576, isolated from the blood culture of a bacteremia patient.</title>
        <authorList>
            <person name="Lund L.C."/>
            <person name="Sydenham T.V."/>
            <person name="Hogh S.V."/>
            <person name="Skov M.N."/>
            <person name="Kemp M."/>
            <person name="Justesen U.S."/>
        </authorList>
    </citation>
    <scope>NUCLEOTIDE SEQUENCE [LARGE SCALE GENOMIC DNA]</scope>
    <source>
        <strain evidence="3 4">08-306576</strain>
    </source>
</reference>
<dbReference type="SUPFAM" id="SSF75445">
    <property type="entry name" value="D-ribose-5-phosphate isomerase (RpiA), lid domain"/>
    <property type="match status" value="1"/>
</dbReference>
<gene>
    <name evidence="3" type="ORF">QX51_16875</name>
</gene>
<keyword evidence="1 3" id="KW-0413">Isomerase</keyword>
<dbReference type="Gene3D" id="3.30.70.260">
    <property type="match status" value="1"/>
</dbReference>
<dbReference type="SUPFAM" id="SSF100950">
    <property type="entry name" value="NagB/RpiA/CoA transferase-like"/>
    <property type="match status" value="1"/>
</dbReference>
<dbReference type="GO" id="GO:0004751">
    <property type="term" value="F:ribose-5-phosphate isomerase activity"/>
    <property type="evidence" value="ECO:0007669"/>
    <property type="project" value="UniProtKB-UniRule"/>
</dbReference>
<dbReference type="InterPro" id="IPR037171">
    <property type="entry name" value="NagB/RpiA_transferase-like"/>
</dbReference>
<dbReference type="Gene3D" id="3.40.50.1360">
    <property type="match status" value="1"/>
</dbReference>
<dbReference type="STRING" id="1577792.QX51_16875"/>
<dbReference type="Proteomes" id="UP000031189">
    <property type="component" value="Unassembled WGS sequence"/>
</dbReference>
<dbReference type="GO" id="GO:0005829">
    <property type="term" value="C:cytosol"/>
    <property type="evidence" value="ECO:0007669"/>
    <property type="project" value="TreeGrafter"/>
</dbReference>
<protein>
    <recommendedName>
        <fullName evidence="2">Ribose 5-phosphate isomerase A</fullName>
        <ecNumber evidence="2">5.3.1.6</ecNumber>
    </recommendedName>
</protein>
<keyword evidence="4" id="KW-1185">Reference proteome</keyword>
<dbReference type="Pfam" id="PF06026">
    <property type="entry name" value="Rib_5-P_isom_A"/>
    <property type="match status" value="1"/>
</dbReference>
<comment type="caution">
    <text evidence="3">The sequence shown here is derived from an EMBL/GenBank/DDBJ whole genome shotgun (WGS) entry which is preliminary data.</text>
</comment>
<dbReference type="InterPro" id="IPR004788">
    <property type="entry name" value="Ribose5P_isomerase_type_A"/>
</dbReference>
<evidence type="ECO:0000313" key="3">
    <source>
        <dbReference type="EMBL" id="KHS55863.1"/>
    </source>
</evidence>
<dbReference type="CDD" id="cd01398">
    <property type="entry name" value="RPI_A"/>
    <property type="match status" value="1"/>
</dbReference>
<dbReference type="NCBIfam" id="TIGR00021">
    <property type="entry name" value="rpiA"/>
    <property type="match status" value="1"/>
</dbReference>
<accession>A0A0B3VSR3</accession>
<dbReference type="AlphaFoldDB" id="A0A0B3VSR3"/>
<dbReference type="PANTHER" id="PTHR11934">
    <property type="entry name" value="RIBOSE-5-PHOSPHATE ISOMERASE"/>
    <property type="match status" value="1"/>
</dbReference>
<dbReference type="PANTHER" id="PTHR11934:SF0">
    <property type="entry name" value="RIBOSE-5-PHOSPHATE ISOMERASE"/>
    <property type="match status" value="1"/>
</dbReference>
<proteinExistence type="predicted"/>